<feature type="compositionally biased region" description="Low complexity" evidence="1">
    <location>
        <begin position="25"/>
        <end position="34"/>
    </location>
</feature>
<reference evidence="2" key="1">
    <citation type="journal article" date="2020" name="Phytopathology">
        <title>Genome Sequence Resources of Colletotrichum truncatum, C. plurivorum, C. musicola, and C. sojae: Four Species Pathogenic to Soybean (Glycine max).</title>
        <authorList>
            <person name="Rogerio F."/>
            <person name="Boufleur T.R."/>
            <person name="Ciampi-Guillardi M."/>
            <person name="Sukno S.A."/>
            <person name="Thon M.R."/>
            <person name="Massola Junior N.S."/>
            <person name="Baroncelli R."/>
        </authorList>
    </citation>
    <scope>NUCLEOTIDE SEQUENCE</scope>
    <source>
        <strain evidence="2">LFN00145</strain>
    </source>
</reference>
<dbReference type="Proteomes" id="UP000654918">
    <property type="component" value="Unassembled WGS sequence"/>
</dbReference>
<protein>
    <submittedName>
        <fullName evidence="2">Uncharacterized protein</fullName>
    </submittedName>
</protein>
<feature type="compositionally biased region" description="Basic and acidic residues" evidence="1">
    <location>
        <begin position="1"/>
        <end position="11"/>
    </location>
</feature>
<accession>A0A8H6KLD0</accession>
<evidence type="ECO:0000313" key="2">
    <source>
        <dbReference type="EMBL" id="KAF6833694.1"/>
    </source>
</evidence>
<gene>
    <name evidence="2" type="ORF">CPLU01_05415</name>
</gene>
<organism evidence="2 3">
    <name type="scientific">Colletotrichum plurivorum</name>
    <dbReference type="NCBI Taxonomy" id="2175906"/>
    <lineage>
        <taxon>Eukaryota</taxon>
        <taxon>Fungi</taxon>
        <taxon>Dikarya</taxon>
        <taxon>Ascomycota</taxon>
        <taxon>Pezizomycotina</taxon>
        <taxon>Sordariomycetes</taxon>
        <taxon>Hypocreomycetidae</taxon>
        <taxon>Glomerellales</taxon>
        <taxon>Glomerellaceae</taxon>
        <taxon>Colletotrichum</taxon>
        <taxon>Colletotrichum orchidearum species complex</taxon>
    </lineage>
</organism>
<comment type="caution">
    <text evidence="2">The sequence shown here is derived from an EMBL/GenBank/DDBJ whole genome shotgun (WGS) entry which is preliminary data.</text>
</comment>
<dbReference type="EMBL" id="WIGO01000056">
    <property type="protein sequence ID" value="KAF6833694.1"/>
    <property type="molecule type" value="Genomic_DNA"/>
</dbReference>
<feature type="region of interest" description="Disordered" evidence="1">
    <location>
        <begin position="1"/>
        <end position="85"/>
    </location>
</feature>
<name>A0A8H6KLD0_9PEZI</name>
<sequence length="85" mass="9389">MAPTRIRDGGKGSEPVEEARRSRALARTRTSGSRFEIRRASLPAAYASDSTRGPKKRERNTQQSIDASLDRNKSAMPSTWRGDAV</sequence>
<evidence type="ECO:0000256" key="1">
    <source>
        <dbReference type="SAM" id="MobiDB-lite"/>
    </source>
</evidence>
<proteinExistence type="predicted"/>
<evidence type="ECO:0000313" key="3">
    <source>
        <dbReference type="Proteomes" id="UP000654918"/>
    </source>
</evidence>
<dbReference type="AlphaFoldDB" id="A0A8H6KLD0"/>
<keyword evidence="3" id="KW-1185">Reference proteome</keyword>